<dbReference type="Proteomes" id="UP000599009">
    <property type="component" value="Unassembled WGS sequence"/>
</dbReference>
<dbReference type="RefSeq" id="WP_132984662.1">
    <property type="nucleotide sequence ID" value="NZ_BMME01000001.1"/>
</dbReference>
<organism evidence="2 3">
    <name type="scientific">Luteimonas terricola</name>
    <dbReference type="NCBI Taxonomy" id="645597"/>
    <lineage>
        <taxon>Bacteria</taxon>
        <taxon>Pseudomonadati</taxon>
        <taxon>Pseudomonadota</taxon>
        <taxon>Gammaproteobacteria</taxon>
        <taxon>Lysobacterales</taxon>
        <taxon>Lysobacteraceae</taxon>
        <taxon>Luteimonas</taxon>
    </lineage>
</organism>
<name>A0ABQ2EIT6_9GAMM</name>
<keyword evidence="1" id="KW-0732">Signal</keyword>
<dbReference type="EMBL" id="BMME01000001">
    <property type="protein sequence ID" value="GGK08924.1"/>
    <property type="molecule type" value="Genomic_DNA"/>
</dbReference>
<evidence type="ECO:0000313" key="2">
    <source>
        <dbReference type="EMBL" id="GGK08924.1"/>
    </source>
</evidence>
<dbReference type="SUPFAM" id="SSF56935">
    <property type="entry name" value="Porins"/>
    <property type="match status" value="1"/>
</dbReference>
<accession>A0ABQ2EIT6</accession>
<feature type="signal peptide" evidence="1">
    <location>
        <begin position="1"/>
        <end position="23"/>
    </location>
</feature>
<gene>
    <name evidence="2" type="ORF">GCM10011394_17990</name>
</gene>
<protein>
    <recommendedName>
        <fullName evidence="4">Outer membrane beta-barrel protein</fullName>
    </recommendedName>
</protein>
<evidence type="ECO:0000256" key="1">
    <source>
        <dbReference type="SAM" id="SignalP"/>
    </source>
</evidence>
<proteinExistence type="predicted"/>
<reference evidence="3" key="1">
    <citation type="journal article" date="2019" name="Int. J. Syst. Evol. Microbiol.">
        <title>The Global Catalogue of Microorganisms (GCM) 10K type strain sequencing project: providing services to taxonomists for standard genome sequencing and annotation.</title>
        <authorList>
            <consortium name="The Broad Institute Genomics Platform"/>
            <consortium name="The Broad Institute Genome Sequencing Center for Infectious Disease"/>
            <person name="Wu L."/>
            <person name="Ma J."/>
        </authorList>
    </citation>
    <scope>NUCLEOTIDE SEQUENCE [LARGE SCALE GENOMIC DNA]</scope>
    <source>
        <strain evidence="3">CGMCC 1.8985</strain>
    </source>
</reference>
<keyword evidence="3" id="KW-1185">Reference proteome</keyword>
<comment type="caution">
    <text evidence="2">The sequence shown here is derived from an EMBL/GenBank/DDBJ whole genome shotgun (WGS) entry which is preliminary data.</text>
</comment>
<sequence length="433" mass="49140">MRTRGIHPSALCAALLAAAPFHADAFRIDYVVDLGIEHDDNVLMSAIDPADSNALRAGFGFVVSEETSTVQANFGGRFEYWNYVDGPQSNAFDTSLAGRLNWFFIPEKLSFTIEDSLEMRPIDRFAPDTVDNRQRVNVLALGPNVQFNWSRSVDGRFELRWIDSRAEEADDLESQRLSAALHAIRILDSTSSLSLSLRGQDVDYKHDLTARDHRRYDGYLSYDRQLARLGFGLVAGYTWADYADGSSISHPLIRARAEWAVSARNSLSLGVAHQLTDSSDSAIAGITAATSVPDRLSTASVSLNSSIYEEDRIELNWTYLHDRLGFTFGPYYERIDFLDATAFDETRRGVLMQLSYRLAPTWDLRTYADVARSDFRDLDLRTEDTRFGFGLHKTWSRHWSSALDYAHYRREANGPFGDSRQNIWYLSVTYRNR</sequence>
<evidence type="ECO:0008006" key="4">
    <source>
        <dbReference type="Google" id="ProtNLM"/>
    </source>
</evidence>
<feature type="chain" id="PRO_5045081389" description="Outer membrane beta-barrel protein" evidence="1">
    <location>
        <begin position="24"/>
        <end position="433"/>
    </location>
</feature>
<evidence type="ECO:0000313" key="3">
    <source>
        <dbReference type="Proteomes" id="UP000599009"/>
    </source>
</evidence>